<dbReference type="InterPro" id="IPR027417">
    <property type="entry name" value="P-loop_NTPase"/>
</dbReference>
<dbReference type="GO" id="GO:0046316">
    <property type="term" value="F:gluconokinase activity"/>
    <property type="evidence" value="ECO:0007669"/>
    <property type="project" value="UniProtKB-EC"/>
</dbReference>
<evidence type="ECO:0000256" key="8">
    <source>
        <dbReference type="ARBA" id="ARBA00048090"/>
    </source>
</evidence>
<proteinExistence type="inferred from homology"/>
<gene>
    <name evidence="10" type="ORF">SAMN04488103_102515</name>
</gene>
<sequence length="154" mass="15999">MVMGVSGCGKSTLGRVLASALGARFVDADDLHPAENIAKMAAGQPLDDADRVPWLDRCAAALAAGPVVLACSALKRRYRDRLRVAAPDLRLIHLAAPQTLLAGRLVARTGHFMPAGLLASQFAALEVPDGEGALVLDAMAPLEAQLATALRALV</sequence>
<dbReference type="GO" id="GO:0005524">
    <property type="term" value="F:ATP binding"/>
    <property type="evidence" value="ECO:0007669"/>
    <property type="project" value="UniProtKB-KW"/>
</dbReference>
<evidence type="ECO:0000313" key="10">
    <source>
        <dbReference type="EMBL" id="SEM94413.1"/>
    </source>
</evidence>
<dbReference type="Gene3D" id="3.40.50.300">
    <property type="entry name" value="P-loop containing nucleotide triphosphate hydrolases"/>
    <property type="match status" value="1"/>
</dbReference>
<evidence type="ECO:0000256" key="6">
    <source>
        <dbReference type="ARBA" id="ARBA00022777"/>
    </source>
</evidence>
<evidence type="ECO:0000256" key="3">
    <source>
        <dbReference type="ARBA" id="ARBA00012054"/>
    </source>
</evidence>
<evidence type="ECO:0000256" key="5">
    <source>
        <dbReference type="ARBA" id="ARBA00022741"/>
    </source>
</evidence>
<comment type="similarity">
    <text evidence="2 9">Belongs to the gluconokinase GntK/GntV family.</text>
</comment>
<dbReference type="STRING" id="933059.SAMN04488103_102515"/>
<keyword evidence="7 9" id="KW-0067">ATP-binding</keyword>
<name>A0A1H8CH45_9RHOB</name>
<evidence type="ECO:0000256" key="1">
    <source>
        <dbReference type="ARBA" id="ARBA00004761"/>
    </source>
</evidence>
<dbReference type="PANTHER" id="PTHR43442:SF3">
    <property type="entry name" value="GLUCONOKINASE-RELATED"/>
    <property type="match status" value="1"/>
</dbReference>
<protein>
    <recommendedName>
        <fullName evidence="3 9">Gluconokinase</fullName>
        <ecNumber evidence="3 9">2.7.1.12</ecNumber>
    </recommendedName>
</protein>
<dbReference type="EC" id="2.7.1.12" evidence="3 9"/>
<dbReference type="EMBL" id="FOCE01000002">
    <property type="protein sequence ID" value="SEM94413.1"/>
    <property type="molecule type" value="Genomic_DNA"/>
</dbReference>
<dbReference type="SUPFAM" id="SSF52540">
    <property type="entry name" value="P-loop containing nucleoside triphosphate hydrolases"/>
    <property type="match status" value="1"/>
</dbReference>
<reference evidence="10 11" key="1">
    <citation type="submission" date="2016-10" db="EMBL/GenBank/DDBJ databases">
        <authorList>
            <person name="de Groot N.N."/>
        </authorList>
    </citation>
    <scope>NUCLEOTIDE SEQUENCE [LARGE SCALE GENOMIC DNA]</scope>
    <source>
        <strain evidence="10 11">DSM 3857</strain>
    </source>
</reference>
<dbReference type="AlphaFoldDB" id="A0A1H8CH45"/>
<evidence type="ECO:0000256" key="7">
    <source>
        <dbReference type="ARBA" id="ARBA00022840"/>
    </source>
</evidence>
<dbReference type="Pfam" id="PF13671">
    <property type="entry name" value="AAA_33"/>
    <property type="match status" value="1"/>
</dbReference>
<dbReference type="GO" id="GO:0005737">
    <property type="term" value="C:cytoplasm"/>
    <property type="evidence" value="ECO:0007669"/>
    <property type="project" value="TreeGrafter"/>
</dbReference>
<keyword evidence="4 9" id="KW-0808">Transferase</keyword>
<comment type="pathway">
    <text evidence="1">Carbohydrate acid metabolism.</text>
</comment>
<organism evidence="10 11">
    <name type="scientific">Gemmobacter aquatilis</name>
    <dbReference type="NCBI Taxonomy" id="933059"/>
    <lineage>
        <taxon>Bacteria</taxon>
        <taxon>Pseudomonadati</taxon>
        <taxon>Pseudomonadota</taxon>
        <taxon>Alphaproteobacteria</taxon>
        <taxon>Rhodobacterales</taxon>
        <taxon>Paracoccaceae</taxon>
        <taxon>Gemmobacter</taxon>
    </lineage>
</organism>
<keyword evidence="6 9" id="KW-0418">Kinase</keyword>
<evidence type="ECO:0000256" key="4">
    <source>
        <dbReference type="ARBA" id="ARBA00022679"/>
    </source>
</evidence>
<evidence type="ECO:0000256" key="9">
    <source>
        <dbReference type="RuleBase" id="RU363066"/>
    </source>
</evidence>
<keyword evidence="11" id="KW-1185">Reference proteome</keyword>
<dbReference type="NCBIfam" id="TIGR01313">
    <property type="entry name" value="therm_gnt_kin"/>
    <property type="match status" value="1"/>
</dbReference>
<evidence type="ECO:0000256" key="2">
    <source>
        <dbReference type="ARBA" id="ARBA00008420"/>
    </source>
</evidence>
<comment type="catalytic activity">
    <reaction evidence="8 9">
        <text>D-gluconate + ATP = 6-phospho-D-gluconate + ADP + H(+)</text>
        <dbReference type="Rhea" id="RHEA:19433"/>
        <dbReference type="ChEBI" id="CHEBI:15378"/>
        <dbReference type="ChEBI" id="CHEBI:18391"/>
        <dbReference type="ChEBI" id="CHEBI:30616"/>
        <dbReference type="ChEBI" id="CHEBI:58759"/>
        <dbReference type="ChEBI" id="CHEBI:456216"/>
        <dbReference type="EC" id="2.7.1.12"/>
    </reaction>
</comment>
<dbReference type="Proteomes" id="UP000198761">
    <property type="component" value="Unassembled WGS sequence"/>
</dbReference>
<dbReference type="GO" id="GO:0005975">
    <property type="term" value="P:carbohydrate metabolic process"/>
    <property type="evidence" value="ECO:0007669"/>
    <property type="project" value="InterPro"/>
</dbReference>
<evidence type="ECO:0000313" key="11">
    <source>
        <dbReference type="Proteomes" id="UP000198761"/>
    </source>
</evidence>
<dbReference type="CDD" id="cd02021">
    <property type="entry name" value="GntK"/>
    <property type="match status" value="1"/>
</dbReference>
<accession>A0A1H8CH45</accession>
<dbReference type="PANTHER" id="PTHR43442">
    <property type="entry name" value="GLUCONOKINASE-RELATED"/>
    <property type="match status" value="1"/>
</dbReference>
<dbReference type="InterPro" id="IPR006001">
    <property type="entry name" value="Therm_gnt_kin"/>
</dbReference>
<keyword evidence="5 9" id="KW-0547">Nucleotide-binding</keyword>